<dbReference type="InterPro" id="IPR057665">
    <property type="entry name" value="CEP192_PLK4_bind"/>
</dbReference>
<evidence type="ECO:0000259" key="3">
    <source>
        <dbReference type="Pfam" id="PF22060"/>
    </source>
</evidence>
<dbReference type="InterPro" id="IPR039103">
    <property type="entry name" value="Spd-2/CEP192"/>
</dbReference>
<evidence type="ECO:0000259" key="5">
    <source>
        <dbReference type="Pfam" id="PF22065"/>
    </source>
</evidence>
<dbReference type="InterPro" id="IPR054085">
    <property type="entry name" value="Cep192-like_D1"/>
</dbReference>
<sequence>MFVARSIAADHRDLIHDVSFDFHGRRMATCSSDQSVKTHSGSVWRVTWAHPEFGQVLASCSFDRTAAVWEEIVGESNDKLRGQSHWVKRTTLVDSRTSVTDVKFAPKHMGLMLATCSADGVVRIYEAPDVMNLSQWSLQHEISCKLSCSCISWNPSSSRAHSPMIAVGSDDNSPNILAKVQIYEYNENTRKYAKAEALMTVTDPVHDIAFAPNLGRSFHILAVATKDVRIFTLKPLRKELTSSGGLTKFEIHIVAQFDNHNSQVWRVSWNITGTVLASSGDDGCVRLWKANYMDNWKCTGILKGNGSPVNGSSQQGIFNASLGSANTSLQNSLNGSSASRYFFPPLDSPRAGSRWSSHAQLLPPPPLIEQSCDADTANLQRCRSAADGAARPGAVLSSLCRAMDDFRNIADETLPSFLGYSLNSSASVVFENVTVASNPGLPVAASTVARSQVGCDNRLSDNCASYLEGKHSSPSGSSHSSQSGPEPVRRLALCFRDDTEVATQVEEPQTTCVSLKESHSVYEEQDQNVTKHSNRSQGALHEVLPLEQLEGTTVVSELQSNPLSSFQILYFLTFDFLLSVRDDLFIIKNVGPSEPSEKLIEGEISSGHLSNSLSSFLENEKLTSLSSSDEDTTDDDIDDEEFFDNQLEAYFEQLIKPEMIRGDTNLQNLSECWRALKLSENGLFQENFQGSASYVGVTGAESGSATDEDSQNEGITGCPVQREMLSTAVQQQNSMTTGGVLDSQTAAELQLDSLYLQCMDSHKADVSDVPPKQEIQSSDCQADAEVLETARRFLGHDTTPEILHANAPQAEAPVCEVGLPDTYLSPTADSCDNISLAATDKGDLPHSIVYQNEEGKWVTDLAYYTSFDEEQDLNLSEDDKINEEFITGSEAAAMIAQDQEEFEKAHRLVQAERLDSPSASELANTSWKSPNSCVLLRTTDLDKDASYLRLSLGEFFGQRSEALGCLGGGSDVKRPSFGYYITSPKKRQPVALLRQSDSSGGDSSQEILQLSEVLSDDLEAQTKDHGNSTSSEGSGHGMDTAAGIHKSVDTEGATKSKAKDGIHKDKLEDGLSNHCDSVLSISTIATAIANASTSAEPSQLAAMMMALSNKSKRTHFLPGIVKEVELSAIQVLSSNEENSAFDMEKYLKKTDENGRESEYESIVKHEASAQNLMSDAFLLGKDKNEVALAEDLMDNQSKQQEIQKRLLDYLSEESDTQNFSSLSGIPNHENVTVDSVEYSQKLSDLVKSKHLQTMGADVRSDTLNGNEAHTCRIPLTADMEGAQRGLVAYQNNSLTGRCAREDRETVDQSTNAASEQCNGLMEGSTGNILSLSNLKPAKQSSKYVSVSPTNAKLTQKLNSDERKQNAEIEKRNKDASSACGGNAKHVTFEKLSPTSKNSTDDKSILPECGLDPLEDEQYSFRPSTSPLIHSSPSEASGTAFSGSEKDFTCPSQYQESPCKENVLPQSVYSSPSMSRLTYVSAPSSTCKNTAAMHDLERYRDENASELSTTIIRASPTPPREHTKEKLEDHSCQRSRKEAVLSVDQKQKENELAGLQRKLDNVLDQEVPEEGFPKNEKQIASVTSNAPANHKEPDHVKSALLSKFCTFQPHSVNVDAQEACQDQTNKAQRQGLQSGNILPIYSGLSTYVPCNQNSSSEQYVPISAFKSHVTTSESQAISSVPPLLAGHSLATTAFAQQHLGNIPSTGNTVLSQFHGCISAGFGLPAGLPCSGIPAGHVENPVVVGIPLGPHVGPGTAASLYNPHSTAWNNNILNIKSCTGQPLGAGRNEWELSKSPGIGHVKVPEELKFPNACCVGIASQTALSIYNPTERWLQVSIGVLSVSINGEKMDPMKYHCLVFKNKTIVGSYSTNDLKILFLPSHPGIFQCILNVSSCPVAADAETIVQSEALASRVVLTAVAENPNLEVEAGEGDCLDFGDLSSGSWKALPLKLINKTHAFVPVRLIINANAVAWRCFTFSKEPVNTSSEQMDAVSQITAPSVVNHVIHASYDGQDPEALTVWVLFHAPKKQISSSDSLGPADEILARVDVEVDSPGPSTVIRSISLRARAGTARIHAPKDLQLQSIFGLEERFASHWELKIRPKEDTNIYLMFTPTRVTCCFAKLEIKQLGIRSQPGIKFTIPLSGYGGTSNIILENVKKLSDSYMVTLDGLLSSRLRKASFHIRNTGSRAAYVRALCLANLQNKTVMDPQVLTVSPEKFVLREGTHEVVTVTWNPKEKNFHTANMLVSTVWFFCGDEVSRQQYRRAMRYEPAAEKHIIPENSLLKNIVFHEEFEGEKLVTEVCDIPRVTNDIRLFYANMQKVILSVVGFSTCDQDGFQQSPGHNLDLDRFENSAMHTNATLDVLPVKGPQGPSLSVKTNDLVQNKSGPPQTWAVNPEYLTLTCPSIGGTADTRHVQLVNNSSGTLTFELSWPAHCLTITPQHGVVEPESSAQILVSPNPTLATKPSLVPWSGLIYVHSGNGVKSYLEMENKGDENVKWNLSSFAPPYVKDVDGNGGVYRVTYSAFRCSHVSGTLEAHGQEKVAVIFLPRDKGDYSQFWDLECHPVEKPSWKHKLKFQLSGTSAKTENETPVVEASASALTKTEPERKVYSERRTTRIGQKEITQGVYAPEDHYVFPPTRVGETCTLKVNLRNNSFKTHMLKFVSPREPFYIKHLKYSLRSHHYINVPVQFKPKAEGMFEDLFVALTTEYGPVNIWLRGRAVAKR</sequence>
<feature type="domain" description="Cep192-like" evidence="4">
    <location>
        <begin position="1919"/>
        <end position="2069"/>
    </location>
</feature>
<evidence type="ECO:0000259" key="6">
    <source>
        <dbReference type="Pfam" id="PF22066"/>
    </source>
</evidence>
<evidence type="ECO:0000259" key="7">
    <source>
        <dbReference type="Pfam" id="PF22074"/>
    </source>
</evidence>
<dbReference type="Gene3D" id="2.60.40.10">
    <property type="entry name" value="Immunoglobulins"/>
    <property type="match status" value="3"/>
</dbReference>
<feature type="compositionally biased region" description="Low complexity" evidence="2">
    <location>
        <begin position="472"/>
        <end position="485"/>
    </location>
</feature>
<dbReference type="Pfam" id="PF00400">
    <property type="entry name" value="WD40"/>
    <property type="match status" value="3"/>
</dbReference>
<feature type="compositionally biased region" description="Basic and acidic residues" evidence="2">
    <location>
        <begin position="1358"/>
        <end position="1374"/>
    </location>
</feature>
<dbReference type="SUPFAM" id="SSF50978">
    <property type="entry name" value="WD40 repeat-like"/>
    <property type="match status" value="1"/>
</dbReference>
<keyword evidence="9" id="KW-1185">Reference proteome</keyword>
<feature type="region of interest" description="Disordered" evidence="2">
    <location>
        <begin position="1340"/>
        <end position="1456"/>
    </location>
</feature>
<evidence type="ECO:0000259" key="4">
    <source>
        <dbReference type="Pfam" id="PF22064"/>
    </source>
</evidence>
<dbReference type="InterPro" id="IPR013783">
    <property type="entry name" value="Ig-like_fold"/>
</dbReference>
<dbReference type="PROSITE" id="PS50082">
    <property type="entry name" value="WD_REPEATS_2"/>
    <property type="match status" value="2"/>
</dbReference>
<dbReference type="InterPro" id="IPR054088">
    <property type="entry name" value="Cep192-like_D8"/>
</dbReference>
<proteinExistence type="predicted"/>
<dbReference type="InterPro" id="IPR057662">
    <property type="entry name" value="CEP192_Aurora-A_bind"/>
</dbReference>
<dbReference type="Pfam" id="PF22060">
    <property type="entry name" value="Cep192_D1"/>
    <property type="match status" value="1"/>
</dbReference>
<dbReference type="EMBL" id="WHWB01033657">
    <property type="protein sequence ID" value="KAJ7418396.1"/>
    <property type="molecule type" value="Genomic_DNA"/>
</dbReference>
<feature type="region of interest" description="Disordered" evidence="2">
    <location>
        <begin position="466"/>
        <end position="486"/>
    </location>
</feature>
<feature type="domain" description="Cep192-like" evidence="3">
    <location>
        <begin position="1796"/>
        <end position="1917"/>
    </location>
</feature>
<dbReference type="PANTHER" id="PTHR16029">
    <property type="entry name" value="CENTROSOMAL PROTEIN OF 192 KDA"/>
    <property type="match status" value="1"/>
</dbReference>
<dbReference type="Pfam" id="PF22074">
    <property type="entry name" value="Cep192_D5"/>
    <property type="match status" value="1"/>
</dbReference>
<dbReference type="Pfam" id="PF22064">
    <property type="entry name" value="Cep192_D2"/>
    <property type="match status" value="1"/>
</dbReference>
<dbReference type="Pfam" id="PF22065">
    <property type="entry name" value="Cep192_D7"/>
    <property type="match status" value="1"/>
</dbReference>
<feature type="domain" description="Cep192-like" evidence="5">
    <location>
        <begin position="2474"/>
        <end position="2579"/>
    </location>
</feature>
<dbReference type="PANTHER" id="PTHR16029:SF11">
    <property type="entry name" value="CENTROSOMAL PROTEIN OF 192 KDA"/>
    <property type="match status" value="1"/>
</dbReference>
<dbReference type="InterPro" id="IPR015943">
    <property type="entry name" value="WD40/YVTN_repeat-like_dom_sf"/>
</dbReference>
<dbReference type="InterPro" id="IPR036322">
    <property type="entry name" value="WD40_repeat_dom_sf"/>
</dbReference>
<feature type="region of interest" description="Disordered" evidence="2">
    <location>
        <begin position="1019"/>
        <end position="1042"/>
    </location>
</feature>
<feature type="repeat" description="WD" evidence="1">
    <location>
        <begin position="257"/>
        <end position="289"/>
    </location>
</feature>
<dbReference type="Pfam" id="PF25763">
    <property type="entry name" value="Aurora-A_bind_CEP192"/>
    <property type="match status" value="1"/>
</dbReference>
<dbReference type="PROSITE" id="PS50294">
    <property type="entry name" value="WD_REPEATS_REGION"/>
    <property type="match status" value="1"/>
</dbReference>
<name>A0ABQ9DH30_9PASS</name>
<feature type="compositionally biased region" description="Polar residues" evidence="2">
    <location>
        <begin position="1340"/>
        <end position="1357"/>
    </location>
</feature>
<dbReference type="SMART" id="SM00320">
    <property type="entry name" value="WD40"/>
    <property type="match status" value="4"/>
</dbReference>
<dbReference type="InterPro" id="IPR001680">
    <property type="entry name" value="WD40_rpt"/>
</dbReference>
<evidence type="ECO:0000256" key="1">
    <source>
        <dbReference type="PROSITE-ProRule" id="PRU00221"/>
    </source>
</evidence>
<feature type="domain" description="Cep192-like" evidence="7">
    <location>
        <begin position="2151"/>
        <end position="2325"/>
    </location>
</feature>
<dbReference type="InterPro" id="IPR054091">
    <property type="entry name" value="Cep192-like_D5"/>
</dbReference>
<keyword evidence="1" id="KW-0853">WD repeat</keyword>
<protein>
    <submittedName>
        <fullName evidence="8">Centrosomal protein of 192 kDa</fullName>
    </submittedName>
</protein>
<comment type="caution">
    <text evidence="8">The sequence shown here is derived from an EMBL/GenBank/DDBJ whole genome shotgun (WGS) entry which is preliminary data.</text>
</comment>
<evidence type="ECO:0000256" key="2">
    <source>
        <dbReference type="SAM" id="MobiDB-lite"/>
    </source>
</evidence>
<dbReference type="Pfam" id="PF25765">
    <property type="entry name" value="PLK4_bind_CEP192"/>
    <property type="match status" value="1"/>
</dbReference>
<dbReference type="Pfam" id="PF22066">
    <property type="entry name" value="Cep192_D8"/>
    <property type="match status" value="1"/>
</dbReference>
<reference evidence="8" key="1">
    <citation type="submission" date="2019-10" db="EMBL/GenBank/DDBJ databases">
        <authorList>
            <person name="Soares A.E.R."/>
            <person name="Aleixo A."/>
            <person name="Schneider P."/>
            <person name="Miyaki C.Y."/>
            <person name="Schneider M.P."/>
            <person name="Mello C."/>
            <person name="Vasconcelos A.T.R."/>
        </authorList>
    </citation>
    <scope>NUCLEOTIDE SEQUENCE</scope>
    <source>
        <tissue evidence="8">Muscle</tissue>
    </source>
</reference>
<evidence type="ECO:0000313" key="8">
    <source>
        <dbReference type="EMBL" id="KAJ7418396.1"/>
    </source>
</evidence>
<feature type="compositionally biased region" description="Polar residues" evidence="2">
    <location>
        <begin position="1420"/>
        <end position="1441"/>
    </location>
</feature>
<feature type="repeat" description="WD" evidence="1">
    <location>
        <begin position="36"/>
        <end position="70"/>
    </location>
</feature>
<organism evidence="8 9">
    <name type="scientific">Willisornis vidua</name>
    <name type="common">Xingu scale-backed antbird</name>
    <dbReference type="NCBI Taxonomy" id="1566151"/>
    <lineage>
        <taxon>Eukaryota</taxon>
        <taxon>Metazoa</taxon>
        <taxon>Chordata</taxon>
        <taxon>Craniata</taxon>
        <taxon>Vertebrata</taxon>
        <taxon>Euteleostomi</taxon>
        <taxon>Archelosauria</taxon>
        <taxon>Archosauria</taxon>
        <taxon>Dinosauria</taxon>
        <taxon>Saurischia</taxon>
        <taxon>Theropoda</taxon>
        <taxon>Coelurosauria</taxon>
        <taxon>Aves</taxon>
        <taxon>Neognathae</taxon>
        <taxon>Neoaves</taxon>
        <taxon>Telluraves</taxon>
        <taxon>Australaves</taxon>
        <taxon>Passeriformes</taxon>
        <taxon>Thamnophilidae</taxon>
        <taxon>Willisornis</taxon>
    </lineage>
</organism>
<dbReference type="Proteomes" id="UP001145742">
    <property type="component" value="Unassembled WGS sequence"/>
</dbReference>
<dbReference type="Gene3D" id="2.130.10.10">
    <property type="entry name" value="YVTN repeat-like/Quinoprotein amine dehydrogenase"/>
    <property type="match status" value="1"/>
</dbReference>
<evidence type="ECO:0000313" key="9">
    <source>
        <dbReference type="Proteomes" id="UP001145742"/>
    </source>
</evidence>
<gene>
    <name evidence="8" type="primary">CEP192</name>
    <name evidence="8" type="ORF">WISP_59246</name>
</gene>
<accession>A0ABQ9DH30</accession>
<feature type="domain" description="Cep192-like" evidence="6">
    <location>
        <begin position="2619"/>
        <end position="2717"/>
    </location>
</feature>
<dbReference type="InterPro" id="IPR054086">
    <property type="entry name" value="Cep192-like_D2"/>
</dbReference>
<dbReference type="InterPro" id="IPR054087">
    <property type="entry name" value="Cep192-like_D7"/>
</dbReference>